<organism evidence="4 5">
    <name type="scientific">Kuraishia capsulata CBS 1993</name>
    <dbReference type="NCBI Taxonomy" id="1382522"/>
    <lineage>
        <taxon>Eukaryota</taxon>
        <taxon>Fungi</taxon>
        <taxon>Dikarya</taxon>
        <taxon>Ascomycota</taxon>
        <taxon>Saccharomycotina</taxon>
        <taxon>Pichiomycetes</taxon>
        <taxon>Pichiales</taxon>
        <taxon>Pichiaceae</taxon>
        <taxon>Kuraishia</taxon>
    </lineage>
</organism>
<keyword evidence="1" id="KW-0866">Nonsense-mediated mRNA decay</keyword>
<dbReference type="Proteomes" id="UP000019384">
    <property type="component" value="Unassembled WGS sequence"/>
</dbReference>
<reference evidence="4" key="2">
    <citation type="submission" date="2014-02" db="EMBL/GenBank/DDBJ databases">
        <title>Complete DNA sequence of /Kuraishia capsulata/ illustrates novel genomic features among budding yeasts (/Saccharomycotina/).</title>
        <authorList>
            <person name="Morales L."/>
            <person name="Noel B."/>
            <person name="Porcel B."/>
            <person name="Marcet-Houben M."/>
            <person name="Hullo M-F."/>
            <person name="Sacerdot C."/>
            <person name="Tekaia F."/>
            <person name="Leh-Louis V."/>
            <person name="Despons L."/>
            <person name="Khanna V."/>
            <person name="Aury J-M."/>
            <person name="Barbe V."/>
            <person name="Couloux A."/>
            <person name="Labadie K."/>
            <person name="Pelletier E."/>
            <person name="Souciet J-L."/>
            <person name="Boekhout T."/>
            <person name="Gabaldon T."/>
            <person name="Wincker P."/>
            <person name="Dujon B."/>
        </authorList>
    </citation>
    <scope>NUCLEOTIDE SEQUENCE</scope>
    <source>
        <strain evidence="4">CBS 1993</strain>
    </source>
</reference>
<gene>
    <name evidence="4" type="ORF">KUCA_T00005698001</name>
</gene>
<proteinExistence type="inferred from homology"/>
<evidence type="ECO:0000313" key="4">
    <source>
        <dbReference type="EMBL" id="CDK29705.1"/>
    </source>
</evidence>
<reference evidence="4" key="1">
    <citation type="submission" date="2013-12" db="EMBL/GenBank/DDBJ databases">
        <authorList>
            <person name="Genoscope - CEA"/>
        </authorList>
    </citation>
    <scope>NUCLEOTIDE SEQUENCE</scope>
    <source>
        <strain evidence="4">CBS 1993</strain>
    </source>
</reference>
<dbReference type="Pfam" id="PF15365">
    <property type="entry name" value="PNRC"/>
    <property type="match status" value="1"/>
</dbReference>
<dbReference type="GeneID" id="34523076"/>
<feature type="compositionally biased region" description="Basic and acidic residues" evidence="3">
    <location>
        <begin position="153"/>
        <end position="163"/>
    </location>
</feature>
<feature type="region of interest" description="Disordered" evidence="3">
    <location>
        <begin position="1"/>
        <end position="163"/>
    </location>
</feature>
<feature type="compositionally biased region" description="Basic and acidic residues" evidence="3">
    <location>
        <begin position="1"/>
        <end position="12"/>
    </location>
</feature>
<evidence type="ECO:0000256" key="2">
    <source>
        <dbReference type="ARBA" id="ARBA00061292"/>
    </source>
</evidence>
<comment type="similarity">
    <text evidence="2">Belongs to the EDC family.</text>
</comment>
<dbReference type="GO" id="GO:0000184">
    <property type="term" value="P:nuclear-transcribed mRNA catabolic process, nonsense-mediated decay"/>
    <property type="evidence" value="ECO:0007669"/>
    <property type="project" value="UniProtKB-KW"/>
</dbReference>
<dbReference type="OrthoDB" id="4026794at2759"/>
<dbReference type="EMBL" id="HG793131">
    <property type="protein sequence ID" value="CDK29705.1"/>
    <property type="molecule type" value="Genomic_DNA"/>
</dbReference>
<evidence type="ECO:0008006" key="6">
    <source>
        <dbReference type="Google" id="ProtNLM"/>
    </source>
</evidence>
<dbReference type="InterPro" id="IPR028322">
    <property type="entry name" value="PNRC-like_rgn"/>
</dbReference>
<dbReference type="HOGENOM" id="CLU_1390437_0_0_1"/>
<evidence type="ECO:0000256" key="1">
    <source>
        <dbReference type="ARBA" id="ARBA00023161"/>
    </source>
</evidence>
<accession>W6MXY7</accession>
<evidence type="ECO:0000313" key="5">
    <source>
        <dbReference type="Proteomes" id="UP000019384"/>
    </source>
</evidence>
<feature type="region of interest" description="Disordered" evidence="3">
    <location>
        <begin position="177"/>
        <end position="196"/>
    </location>
</feature>
<sequence>MMVHESPARQELSEPNTTPAATIKTKNTKKKPSKDSVHIPPAGLLPDGSAPDFGFGAKPKDPVNPKGSDSNRRKDRSTPQKKTKNGAVEKHTGDLKTLLLSKPKESRKKGDKGLPDRTLPDGSVPDFGNGSSNETPKKEKKPKSAKPAAKSSKKAEKPAEHVRTASGEFVYAGASFHESPSAVSLPKPSFLSSRKA</sequence>
<evidence type="ECO:0000256" key="3">
    <source>
        <dbReference type="SAM" id="MobiDB-lite"/>
    </source>
</evidence>
<keyword evidence="5" id="KW-1185">Reference proteome</keyword>
<feature type="compositionally biased region" description="Basic and acidic residues" evidence="3">
    <location>
        <begin position="58"/>
        <end position="78"/>
    </location>
</feature>
<protein>
    <recommendedName>
        <fullName evidence="6">Enhancer of mRNA-decapping protein 1</fullName>
    </recommendedName>
</protein>
<dbReference type="RefSeq" id="XP_022461688.1">
    <property type="nucleotide sequence ID" value="XM_022601497.1"/>
</dbReference>
<feature type="compositionally biased region" description="Low complexity" evidence="3">
    <location>
        <begin position="15"/>
        <end position="25"/>
    </location>
</feature>
<name>W6MXY7_9ASCO</name>
<dbReference type="AlphaFoldDB" id="W6MXY7"/>